<comment type="caution">
    <text evidence="3">The sequence shown here is derived from an EMBL/GenBank/DDBJ whole genome shotgun (WGS) entry which is preliminary data.</text>
</comment>
<dbReference type="SMART" id="SM00267">
    <property type="entry name" value="GGDEF"/>
    <property type="match status" value="1"/>
</dbReference>
<dbReference type="Pfam" id="PF00990">
    <property type="entry name" value="GGDEF"/>
    <property type="match status" value="1"/>
</dbReference>
<dbReference type="SUPFAM" id="SSF55073">
    <property type="entry name" value="Nucleotide cyclase"/>
    <property type="match status" value="1"/>
</dbReference>
<dbReference type="CDD" id="cd00077">
    <property type="entry name" value="HDc"/>
    <property type="match status" value="1"/>
</dbReference>
<dbReference type="NCBIfam" id="TIGR00254">
    <property type="entry name" value="GGDEF"/>
    <property type="match status" value="1"/>
</dbReference>
<dbReference type="NCBIfam" id="TIGR00277">
    <property type="entry name" value="HDIG"/>
    <property type="match status" value="1"/>
</dbReference>
<evidence type="ECO:0000313" key="3">
    <source>
        <dbReference type="EMBL" id="MPM76424.1"/>
    </source>
</evidence>
<dbReference type="InterPro" id="IPR037522">
    <property type="entry name" value="HD_GYP_dom"/>
</dbReference>
<dbReference type="Gene3D" id="3.30.70.270">
    <property type="match status" value="1"/>
</dbReference>
<dbReference type="PANTHER" id="PTHR43155">
    <property type="entry name" value="CYCLIC DI-GMP PHOSPHODIESTERASE PA4108-RELATED"/>
    <property type="match status" value="1"/>
</dbReference>
<organism evidence="3">
    <name type="scientific">bioreactor metagenome</name>
    <dbReference type="NCBI Taxonomy" id="1076179"/>
    <lineage>
        <taxon>unclassified sequences</taxon>
        <taxon>metagenomes</taxon>
        <taxon>ecological metagenomes</taxon>
    </lineage>
</organism>
<sequence>MTNDIFGHQAGDKLIKKAAEILKKSCSDHDVVARTGGDEFILLLTKTTHEQAEKVIADIRSGFANARIEAIKCSISLGSETKHAEGMSLEEVMANAENAMYRDKNGNRVAVQNVLINTLQETLHTRSRREEEHSAAVQDLSCRLALALGVSEAELNTISRAAYLHDIGKIALSEELLHKEQFTSDEYERMKQHPVVGFRILTLFDDTLDLAEAVYSHHEKWDGSGYPRGLKGEQIPYLSRIMAVVETYDRILNRTNLPTHLRNAHALQEIREASGSQFDPAIAQAFLEMMQPNQVKER</sequence>
<dbReference type="CDD" id="cd01949">
    <property type="entry name" value="GGDEF"/>
    <property type="match status" value="1"/>
</dbReference>
<dbReference type="PROSITE" id="PS51832">
    <property type="entry name" value="HD_GYP"/>
    <property type="match status" value="1"/>
</dbReference>
<dbReference type="AlphaFoldDB" id="A0A645CHR2"/>
<dbReference type="PANTHER" id="PTHR43155:SF2">
    <property type="entry name" value="CYCLIC DI-GMP PHOSPHODIESTERASE PA4108"/>
    <property type="match status" value="1"/>
</dbReference>
<dbReference type="Pfam" id="PF13487">
    <property type="entry name" value="HD_5"/>
    <property type="match status" value="1"/>
</dbReference>
<feature type="domain" description="HD-GYP" evidence="2">
    <location>
        <begin position="108"/>
        <end position="298"/>
    </location>
</feature>
<dbReference type="Gene3D" id="1.10.3210.10">
    <property type="entry name" value="Hypothetical protein af1432"/>
    <property type="match status" value="1"/>
</dbReference>
<dbReference type="InterPro" id="IPR000160">
    <property type="entry name" value="GGDEF_dom"/>
</dbReference>
<name>A0A645CHR2_9ZZZZ</name>
<protein>
    <submittedName>
        <fullName evidence="3">Uncharacterized protein</fullName>
    </submittedName>
</protein>
<dbReference type="InterPro" id="IPR003607">
    <property type="entry name" value="HD/PDEase_dom"/>
</dbReference>
<reference evidence="3" key="1">
    <citation type="submission" date="2019-08" db="EMBL/GenBank/DDBJ databases">
        <authorList>
            <person name="Kucharzyk K."/>
            <person name="Murdoch R.W."/>
            <person name="Higgins S."/>
            <person name="Loffler F."/>
        </authorList>
    </citation>
    <scope>NUCLEOTIDE SEQUENCE</scope>
</reference>
<dbReference type="EMBL" id="VSSQ01027271">
    <property type="protein sequence ID" value="MPM76424.1"/>
    <property type="molecule type" value="Genomic_DNA"/>
</dbReference>
<dbReference type="InterPro" id="IPR006675">
    <property type="entry name" value="HDIG_dom"/>
</dbReference>
<gene>
    <name evidence="3" type="ORF">SDC9_123422</name>
</gene>
<accession>A0A645CHR2</accession>
<dbReference type="InterPro" id="IPR043128">
    <property type="entry name" value="Rev_trsase/Diguanyl_cyclase"/>
</dbReference>
<evidence type="ECO:0000259" key="2">
    <source>
        <dbReference type="PROSITE" id="PS51832"/>
    </source>
</evidence>
<dbReference type="PROSITE" id="PS50887">
    <property type="entry name" value="GGDEF"/>
    <property type="match status" value="1"/>
</dbReference>
<feature type="domain" description="GGDEF" evidence="1">
    <location>
        <begin position="1"/>
        <end position="114"/>
    </location>
</feature>
<evidence type="ECO:0000259" key="1">
    <source>
        <dbReference type="PROSITE" id="PS50887"/>
    </source>
</evidence>
<dbReference type="SUPFAM" id="SSF109604">
    <property type="entry name" value="HD-domain/PDEase-like"/>
    <property type="match status" value="1"/>
</dbReference>
<proteinExistence type="predicted"/>
<dbReference type="InterPro" id="IPR029787">
    <property type="entry name" value="Nucleotide_cyclase"/>
</dbReference>